<gene>
    <name evidence="11" type="ORF">LSH36_171g05012</name>
</gene>
<reference evidence="11" key="1">
    <citation type="journal article" date="2023" name="Mol. Biol. Evol.">
        <title>Third-Generation Sequencing Reveals the Adaptive Role of the Epigenome in Three Deep-Sea Polychaetes.</title>
        <authorList>
            <person name="Perez M."/>
            <person name="Aroh O."/>
            <person name="Sun Y."/>
            <person name="Lan Y."/>
            <person name="Juniper S.K."/>
            <person name="Young C.R."/>
            <person name="Angers B."/>
            <person name="Qian P.Y."/>
        </authorList>
    </citation>
    <scope>NUCLEOTIDE SEQUENCE</scope>
    <source>
        <strain evidence="11">P08H-3</strain>
    </source>
</reference>
<dbReference type="GO" id="GO:0005509">
    <property type="term" value="F:calcium ion binding"/>
    <property type="evidence" value="ECO:0007669"/>
    <property type="project" value="InterPro"/>
</dbReference>
<evidence type="ECO:0000256" key="5">
    <source>
        <dbReference type="ARBA" id="ARBA00022723"/>
    </source>
</evidence>
<dbReference type="Gene3D" id="1.10.238.10">
    <property type="entry name" value="EF-hand"/>
    <property type="match status" value="1"/>
</dbReference>
<dbReference type="Gene3D" id="2.60.120.380">
    <property type="match status" value="1"/>
</dbReference>
<dbReference type="Pfam" id="PF13499">
    <property type="entry name" value="EF-hand_7"/>
    <property type="match status" value="1"/>
</dbReference>
<keyword evidence="12" id="KW-1185">Reference proteome</keyword>
<organism evidence="11 12">
    <name type="scientific">Paralvinella palmiformis</name>
    <dbReference type="NCBI Taxonomy" id="53620"/>
    <lineage>
        <taxon>Eukaryota</taxon>
        <taxon>Metazoa</taxon>
        <taxon>Spiralia</taxon>
        <taxon>Lophotrochozoa</taxon>
        <taxon>Annelida</taxon>
        <taxon>Polychaeta</taxon>
        <taxon>Sedentaria</taxon>
        <taxon>Canalipalpata</taxon>
        <taxon>Terebellida</taxon>
        <taxon>Terebelliformia</taxon>
        <taxon>Alvinellidae</taxon>
        <taxon>Paralvinella</taxon>
    </lineage>
</organism>
<dbReference type="Proteomes" id="UP001208570">
    <property type="component" value="Unassembled WGS sequence"/>
</dbReference>
<keyword evidence="6" id="KW-0677">Repeat</keyword>
<dbReference type="InterPro" id="IPR018247">
    <property type="entry name" value="EF_Hand_1_Ca_BS"/>
</dbReference>
<dbReference type="GO" id="GO:0005737">
    <property type="term" value="C:cytoplasm"/>
    <property type="evidence" value="ECO:0007669"/>
    <property type="project" value="UniProtKB-SubCell"/>
</dbReference>
<keyword evidence="9" id="KW-0472">Membrane</keyword>
<dbReference type="InterPro" id="IPR022682">
    <property type="entry name" value="Calpain_domain_III"/>
</dbReference>
<dbReference type="InterPro" id="IPR036213">
    <property type="entry name" value="Calpain_III_sf"/>
</dbReference>
<accession>A0AAD9N6B0</accession>
<keyword evidence="3" id="KW-0963">Cytoplasm</keyword>
<evidence type="ECO:0000313" key="12">
    <source>
        <dbReference type="Proteomes" id="UP001208570"/>
    </source>
</evidence>
<feature type="domain" description="EF-hand" evidence="10">
    <location>
        <begin position="174"/>
        <end position="209"/>
    </location>
</feature>
<dbReference type="PROSITE" id="PS50222">
    <property type="entry name" value="EF_HAND_2"/>
    <property type="match status" value="1"/>
</dbReference>
<evidence type="ECO:0000256" key="7">
    <source>
        <dbReference type="ARBA" id="ARBA00022801"/>
    </source>
</evidence>
<evidence type="ECO:0000259" key="10">
    <source>
        <dbReference type="PROSITE" id="PS50222"/>
    </source>
</evidence>
<dbReference type="SUPFAM" id="SSF49758">
    <property type="entry name" value="Calpain large subunit, middle domain (domain III)"/>
    <property type="match status" value="1"/>
</dbReference>
<keyword evidence="5" id="KW-0479">Metal-binding</keyword>
<evidence type="ECO:0000256" key="1">
    <source>
        <dbReference type="ARBA" id="ARBA00004308"/>
    </source>
</evidence>
<keyword evidence="7" id="KW-0378">Hydrolase</keyword>
<evidence type="ECO:0000256" key="4">
    <source>
        <dbReference type="ARBA" id="ARBA00022670"/>
    </source>
</evidence>
<dbReference type="GO" id="GO:0012505">
    <property type="term" value="C:endomembrane system"/>
    <property type="evidence" value="ECO:0007669"/>
    <property type="project" value="UniProtKB-SubCell"/>
</dbReference>
<comment type="subcellular location">
    <subcellularLocation>
        <location evidence="2">Cytoplasm</location>
    </subcellularLocation>
    <subcellularLocation>
        <location evidence="1">Endomembrane system</location>
    </subcellularLocation>
</comment>
<dbReference type="Pfam" id="PF01067">
    <property type="entry name" value="Calpain_III"/>
    <property type="match status" value="1"/>
</dbReference>
<dbReference type="SUPFAM" id="SSF47473">
    <property type="entry name" value="EF-hand"/>
    <property type="match status" value="1"/>
</dbReference>
<dbReference type="EMBL" id="JAODUP010000171">
    <property type="protein sequence ID" value="KAK2158395.1"/>
    <property type="molecule type" value="Genomic_DNA"/>
</dbReference>
<evidence type="ECO:0000256" key="8">
    <source>
        <dbReference type="ARBA" id="ARBA00022837"/>
    </source>
</evidence>
<evidence type="ECO:0000313" key="11">
    <source>
        <dbReference type="EMBL" id="KAK2158395.1"/>
    </source>
</evidence>
<evidence type="ECO:0000256" key="2">
    <source>
        <dbReference type="ARBA" id="ARBA00004496"/>
    </source>
</evidence>
<dbReference type="InterPro" id="IPR002048">
    <property type="entry name" value="EF_hand_dom"/>
</dbReference>
<dbReference type="PROSITE" id="PS00018">
    <property type="entry name" value="EF_HAND_1"/>
    <property type="match status" value="1"/>
</dbReference>
<evidence type="ECO:0000256" key="6">
    <source>
        <dbReference type="ARBA" id="ARBA00022737"/>
    </source>
</evidence>
<name>A0AAD9N6B0_9ANNE</name>
<dbReference type="AlphaFoldDB" id="A0AAD9N6B0"/>
<evidence type="ECO:0000256" key="3">
    <source>
        <dbReference type="ARBA" id="ARBA00022490"/>
    </source>
</evidence>
<keyword evidence="8" id="KW-0106">Calcium</keyword>
<dbReference type="GO" id="GO:0006508">
    <property type="term" value="P:proteolysis"/>
    <property type="evidence" value="ECO:0007669"/>
    <property type="project" value="UniProtKB-KW"/>
</dbReference>
<dbReference type="PANTHER" id="PTHR46735">
    <property type="entry name" value="CALPAIN, SMALL SUBUNIT 1 A-RELATED"/>
    <property type="match status" value="1"/>
</dbReference>
<protein>
    <recommendedName>
        <fullName evidence="10">EF-hand domain-containing protein</fullName>
    </recommendedName>
</protein>
<dbReference type="PANTHER" id="PTHR46735:SF3">
    <property type="entry name" value="CALPAIN SMALL SUBUNIT 1-RELATED"/>
    <property type="match status" value="1"/>
</dbReference>
<evidence type="ECO:0000256" key="9">
    <source>
        <dbReference type="ARBA" id="ARBA00023136"/>
    </source>
</evidence>
<proteinExistence type="predicted"/>
<dbReference type="SMART" id="SM00054">
    <property type="entry name" value="EFh"/>
    <property type="match status" value="2"/>
</dbReference>
<dbReference type="InterPro" id="IPR011992">
    <property type="entry name" value="EF-hand-dom_pair"/>
</dbReference>
<dbReference type="GO" id="GO:0008233">
    <property type="term" value="F:peptidase activity"/>
    <property type="evidence" value="ECO:0007669"/>
    <property type="project" value="UniProtKB-KW"/>
</dbReference>
<comment type="caution">
    <text evidence="11">The sequence shown here is derived from an EMBL/GenBank/DDBJ whole genome shotgun (WGS) entry which is preliminary data.</text>
</comment>
<sequence length="271" mass="30567">MLEDDTYTKYALTLTKRGADYQYCRETSSTFSVEPATYVIIPSTFAPNIQKSFLLRVYTETGAEWSEVDLETGPIMAPTVKEKDSIDSLFAKYCGADNVVDARELQALLNETFTAGEYVCCKQSSNEEIFGVPSSLELGTSQRFDLEACRSLLCMMDKDKSGVLELSEVKQMWIELITWQNAFNSFDKDKSGYISLSELKSVFKSVGYNVSRAVLEALVRRYGDRDAKMPFDDFVIAMSKVITLIDVFSKVAKRGEAKLTMEKFMQMSLAF</sequence>
<keyword evidence="4" id="KW-0645">Protease</keyword>